<keyword evidence="4" id="KW-0677">Repeat</keyword>
<evidence type="ECO:0000256" key="6">
    <source>
        <dbReference type="ARBA" id="ARBA00023136"/>
    </source>
</evidence>
<dbReference type="EMBL" id="QOKY01000171">
    <property type="protein sequence ID" value="RMZ55077.1"/>
    <property type="molecule type" value="Genomic_DNA"/>
</dbReference>
<comment type="caution">
    <text evidence="9">The sequence shown here is derived from an EMBL/GenBank/DDBJ whole genome shotgun (WGS) entry which is preliminary data.</text>
</comment>
<keyword evidence="6 8" id="KW-0472">Membrane</keyword>
<feature type="region of interest" description="Disordered" evidence="7">
    <location>
        <begin position="297"/>
        <end position="316"/>
    </location>
</feature>
<feature type="transmembrane region" description="Helical" evidence="8">
    <location>
        <begin position="132"/>
        <end position="153"/>
    </location>
</feature>
<accession>A0A3M7KXM1</accession>
<feature type="transmembrane region" description="Helical" evidence="8">
    <location>
        <begin position="20"/>
        <end position="39"/>
    </location>
</feature>
<dbReference type="InterPro" id="IPR005282">
    <property type="entry name" value="LC_transporter"/>
</dbReference>
<feature type="transmembrane region" description="Helical" evidence="8">
    <location>
        <begin position="102"/>
        <end position="120"/>
    </location>
</feature>
<dbReference type="Gene3D" id="1.20.1280.290">
    <property type="match status" value="1"/>
</dbReference>
<evidence type="ECO:0000256" key="4">
    <source>
        <dbReference type="ARBA" id="ARBA00022737"/>
    </source>
</evidence>
<dbReference type="GO" id="GO:0012505">
    <property type="term" value="C:endomembrane system"/>
    <property type="evidence" value="ECO:0007669"/>
    <property type="project" value="UniProtKB-SubCell"/>
</dbReference>
<dbReference type="SMART" id="SM00679">
    <property type="entry name" value="CTNS"/>
    <property type="match status" value="2"/>
</dbReference>
<dbReference type="PANTHER" id="PTHR13131">
    <property type="entry name" value="CYSTINOSIN"/>
    <property type="match status" value="1"/>
</dbReference>
<evidence type="ECO:0008006" key="11">
    <source>
        <dbReference type="Google" id="ProtNLM"/>
    </source>
</evidence>
<dbReference type="Proteomes" id="UP000279271">
    <property type="component" value="Unassembled WGS sequence"/>
</dbReference>
<evidence type="ECO:0000313" key="9">
    <source>
        <dbReference type="EMBL" id="RMZ55077.1"/>
    </source>
</evidence>
<dbReference type="InterPro" id="IPR006603">
    <property type="entry name" value="PQ-loop_rpt"/>
</dbReference>
<keyword evidence="2" id="KW-0813">Transport</keyword>
<feature type="transmembrane region" description="Helical" evidence="8">
    <location>
        <begin position="173"/>
        <end position="193"/>
    </location>
</feature>
<gene>
    <name evidence="9" type="ORF">APUTEX25_005703</name>
</gene>
<comment type="subcellular location">
    <subcellularLocation>
        <location evidence="1">Endomembrane system</location>
        <topology evidence="1">Multi-pass membrane protein</topology>
    </subcellularLocation>
</comment>
<dbReference type="GO" id="GO:0015184">
    <property type="term" value="F:L-cystine transmembrane transporter activity"/>
    <property type="evidence" value="ECO:0007669"/>
    <property type="project" value="TreeGrafter"/>
</dbReference>
<name>A0A3M7KXM1_AUXPR</name>
<evidence type="ECO:0000256" key="5">
    <source>
        <dbReference type="ARBA" id="ARBA00022989"/>
    </source>
</evidence>
<keyword evidence="3 8" id="KW-0812">Transmembrane</keyword>
<sequence length="316" mass="33996">MGLIVGLSLPSNPELPAPLNIVSPIIGWTYFAAWSVSFYPQVWLNYTRKSVSGLSLDFQILNLLGFVCYAVYNVSLYWNAAIREAYRLVHGGNSPAVHANDVFFALHAAVLTMVTLAQSLAYPSSRTPPSRLCVAAVVATSGAVLAYAAALYWAPGLHPSCLNGCTEGTWFTWLNLLYLVSLVKLAVSLVKYIPQVGDAEPGALGGSDPISSNEQVILNHRLRSTRGWNVWNVLLDFEGGALSLAQMIIDNSVCGDWSAVTGNPVKFALGFVSMFFDVIFVGQHVAFGKRRGVQDAEGEEGSGLLPVSDEAQPANV</sequence>
<evidence type="ECO:0000313" key="10">
    <source>
        <dbReference type="Proteomes" id="UP000279271"/>
    </source>
</evidence>
<dbReference type="PANTHER" id="PTHR13131:SF5">
    <property type="entry name" value="CYSTINOSIN"/>
    <property type="match status" value="1"/>
</dbReference>
<proteinExistence type="predicted"/>
<evidence type="ECO:0000256" key="7">
    <source>
        <dbReference type="SAM" id="MobiDB-lite"/>
    </source>
</evidence>
<evidence type="ECO:0000256" key="2">
    <source>
        <dbReference type="ARBA" id="ARBA00022448"/>
    </source>
</evidence>
<dbReference type="NCBIfam" id="TIGR00951">
    <property type="entry name" value="2A43"/>
    <property type="match status" value="1"/>
</dbReference>
<dbReference type="Pfam" id="PF04193">
    <property type="entry name" value="PQ-loop"/>
    <property type="match status" value="2"/>
</dbReference>
<feature type="transmembrane region" description="Helical" evidence="8">
    <location>
        <begin position="60"/>
        <end position="82"/>
    </location>
</feature>
<evidence type="ECO:0000256" key="8">
    <source>
        <dbReference type="SAM" id="Phobius"/>
    </source>
</evidence>
<protein>
    <recommendedName>
        <fullName evidence="11">Cystinosin-like protein</fullName>
    </recommendedName>
</protein>
<evidence type="ECO:0000256" key="3">
    <source>
        <dbReference type="ARBA" id="ARBA00022692"/>
    </source>
</evidence>
<dbReference type="AlphaFoldDB" id="A0A3M7KXM1"/>
<organism evidence="9 10">
    <name type="scientific">Auxenochlorella protothecoides</name>
    <name type="common">Green microalga</name>
    <name type="synonym">Chlorella protothecoides</name>
    <dbReference type="NCBI Taxonomy" id="3075"/>
    <lineage>
        <taxon>Eukaryota</taxon>
        <taxon>Viridiplantae</taxon>
        <taxon>Chlorophyta</taxon>
        <taxon>core chlorophytes</taxon>
        <taxon>Trebouxiophyceae</taxon>
        <taxon>Chlorellales</taxon>
        <taxon>Chlorellaceae</taxon>
        <taxon>Auxenochlorella</taxon>
    </lineage>
</organism>
<keyword evidence="5 8" id="KW-1133">Transmembrane helix</keyword>
<evidence type="ECO:0000256" key="1">
    <source>
        <dbReference type="ARBA" id="ARBA00004127"/>
    </source>
</evidence>
<reference evidence="10" key="1">
    <citation type="journal article" date="2018" name="Algal Res.">
        <title>Characterization of plant carbon substrate utilization by Auxenochlorella protothecoides.</title>
        <authorList>
            <person name="Vogler B.W."/>
            <person name="Starkenburg S.R."/>
            <person name="Sudasinghe N."/>
            <person name="Schambach J.Y."/>
            <person name="Rollin J.A."/>
            <person name="Pattathil S."/>
            <person name="Barry A.N."/>
        </authorList>
    </citation>
    <scope>NUCLEOTIDE SEQUENCE [LARGE SCALE GENOMIC DNA]</scope>
    <source>
        <strain evidence="10">UTEX 25</strain>
    </source>
</reference>
<dbReference type="GO" id="GO:0005774">
    <property type="term" value="C:vacuolar membrane"/>
    <property type="evidence" value="ECO:0007669"/>
    <property type="project" value="TreeGrafter"/>
</dbReference>